<accession>A0A8H7GMJ4</accession>
<sequence>MSISKPRVSWTGAILASEARQKNLSQQAQQNTTGVIAHATLYGIIYRKSFRQRRSSFKEQFQGVDFRYAQ</sequence>
<organism evidence="1 2">
    <name type="scientific">Metschnikowia pulcherrima</name>
    <dbReference type="NCBI Taxonomy" id="27326"/>
    <lineage>
        <taxon>Eukaryota</taxon>
        <taxon>Fungi</taxon>
        <taxon>Dikarya</taxon>
        <taxon>Ascomycota</taxon>
        <taxon>Saccharomycotina</taxon>
        <taxon>Pichiomycetes</taxon>
        <taxon>Metschnikowiaceae</taxon>
        <taxon>Metschnikowia</taxon>
    </lineage>
</organism>
<gene>
    <name evidence="1" type="ORF">HF325_005551</name>
</gene>
<protein>
    <submittedName>
        <fullName evidence="1">Uncharacterized protein</fullName>
    </submittedName>
</protein>
<comment type="caution">
    <text evidence="1">The sequence shown here is derived from an EMBL/GenBank/DDBJ whole genome shotgun (WGS) entry which is preliminary data.</text>
</comment>
<reference evidence="1" key="1">
    <citation type="submission" date="2020-10" db="EMBL/GenBank/DDBJ databases">
        <title>The Whole-Genome Sequence of Metschnikowia persimmonesis, a Novel Endophytic Yeast Species Isolated from Medicinal Plant Diospyros kaki Thumb.</title>
        <authorList>
            <person name="Rahmat E."/>
            <person name="Kang Y."/>
        </authorList>
    </citation>
    <scope>NUCLEOTIDE SEQUENCE</scope>
    <source>
        <strain evidence="1">KIOM G15050</strain>
    </source>
</reference>
<dbReference type="EMBL" id="JACBPP010000008">
    <property type="protein sequence ID" value="KAF7999702.1"/>
    <property type="molecule type" value="Genomic_DNA"/>
</dbReference>
<name>A0A8H7GMJ4_9ASCO</name>
<proteinExistence type="predicted"/>
<evidence type="ECO:0000313" key="1">
    <source>
        <dbReference type="EMBL" id="KAF7999702.1"/>
    </source>
</evidence>
<dbReference type="AlphaFoldDB" id="A0A8H7GMJ4"/>
<evidence type="ECO:0000313" key="2">
    <source>
        <dbReference type="Proteomes" id="UP000649328"/>
    </source>
</evidence>
<dbReference type="Proteomes" id="UP000649328">
    <property type="component" value="Unassembled WGS sequence"/>
</dbReference>
<keyword evidence="2" id="KW-1185">Reference proteome</keyword>